<evidence type="ECO:0000313" key="10">
    <source>
        <dbReference type="EMBL" id="GGD30505.1"/>
    </source>
</evidence>
<dbReference type="InterPro" id="IPR036366">
    <property type="entry name" value="PGBDSf"/>
</dbReference>
<dbReference type="Proteomes" id="UP000617355">
    <property type="component" value="Unassembled WGS sequence"/>
</dbReference>
<dbReference type="PROSITE" id="PS52029">
    <property type="entry name" value="LD_TPASE"/>
    <property type="match status" value="1"/>
</dbReference>
<comment type="pathway">
    <text evidence="1 7">Cell wall biogenesis; peptidoglycan biosynthesis.</text>
</comment>
<evidence type="ECO:0000256" key="1">
    <source>
        <dbReference type="ARBA" id="ARBA00004752"/>
    </source>
</evidence>
<keyword evidence="3" id="KW-0808">Transferase</keyword>
<evidence type="ECO:0000256" key="8">
    <source>
        <dbReference type="SAM" id="SignalP"/>
    </source>
</evidence>
<dbReference type="InterPro" id="IPR036365">
    <property type="entry name" value="PGBD-like_sf"/>
</dbReference>
<keyword evidence="8" id="KW-0732">Signal</keyword>
<dbReference type="Pfam" id="PF20142">
    <property type="entry name" value="Scaffold"/>
    <property type="match status" value="1"/>
</dbReference>
<dbReference type="InterPro" id="IPR052905">
    <property type="entry name" value="LD-transpeptidase_YkuD-like"/>
</dbReference>
<gene>
    <name evidence="10" type="ORF">GCM10011358_13170</name>
</gene>
<evidence type="ECO:0000256" key="4">
    <source>
        <dbReference type="ARBA" id="ARBA00022960"/>
    </source>
</evidence>
<dbReference type="EMBL" id="BMGI01000002">
    <property type="protein sequence ID" value="GGD30505.1"/>
    <property type="molecule type" value="Genomic_DNA"/>
</dbReference>
<evidence type="ECO:0000313" key="11">
    <source>
        <dbReference type="Proteomes" id="UP000617355"/>
    </source>
</evidence>
<accession>A0ABQ1QJT6</accession>
<sequence>MPLPRLRKTFIYSIAAAALIGLTPPAGAVSTDLRFPAFAQAVAEAAVGHDEVAAFYRETGYQPIWTGQEPGERARLEALLKAILSAGDHALPVSAYDTTELQAMMRAVSSPRDRGRVEVELTRLFLTYAHQLQSGILTPSQIDAGMVRRPDRRDSTDLLTSFVGAENPDAFLHTLVPTSDEYARLMHKKFELERLISAGGWGPTVPASALRPGDVGMTVVALRNRLVAMGYLDRSATITYDADIQRAVQRFQENAGLSADGVAGPSTIRALNVAPEERLKSIIVAMERERWLSIDRQNRYVWVNLTDFTARIVDGGKITFETRAVVGQNRGDTRTPEFSDTMEHMVINPSWYVPRSISVNEYLPGMIASGGGSAGHLQLIDGRGNVVPRSAVNWEAYSPRNFPYDLKQPPSRGNALGLVKFMFPNKYNIYLHDTPSKSLFNNEVRAYSHGCVRLQKPFEFAYTLLAPQEADPKTYFHSVLDTGRETQVNLVNPVPVHLVYRTAYSDLRGQMSYRADIYGRDAKVWAALEAAGVRLPGYES</sequence>
<evidence type="ECO:0000256" key="2">
    <source>
        <dbReference type="ARBA" id="ARBA00005992"/>
    </source>
</evidence>
<dbReference type="PANTHER" id="PTHR41533:SF2">
    <property type="entry name" value="BLR7131 PROTEIN"/>
    <property type="match status" value="1"/>
</dbReference>
<keyword evidence="11" id="KW-1185">Reference proteome</keyword>
<dbReference type="Gene3D" id="2.40.440.10">
    <property type="entry name" value="L,D-transpeptidase catalytic domain-like"/>
    <property type="match status" value="1"/>
</dbReference>
<dbReference type="PANTHER" id="PTHR41533">
    <property type="entry name" value="L,D-TRANSPEPTIDASE HI_1667-RELATED"/>
    <property type="match status" value="1"/>
</dbReference>
<dbReference type="Gene3D" id="1.10.101.10">
    <property type="entry name" value="PGBD-like superfamily/PGBD"/>
    <property type="match status" value="1"/>
</dbReference>
<comment type="caution">
    <text evidence="10">The sequence shown here is derived from an EMBL/GenBank/DDBJ whole genome shotgun (WGS) entry which is preliminary data.</text>
</comment>
<dbReference type="RefSeq" id="WP_188526846.1">
    <property type="nucleotide sequence ID" value="NZ_BMGI01000002.1"/>
</dbReference>
<keyword evidence="4 7" id="KW-0133">Cell shape</keyword>
<feature type="active site" description="Proton donor/acceptor" evidence="7">
    <location>
        <position position="432"/>
    </location>
</feature>
<dbReference type="SUPFAM" id="SSF47090">
    <property type="entry name" value="PGBD-like"/>
    <property type="match status" value="1"/>
</dbReference>
<dbReference type="InterPro" id="IPR045380">
    <property type="entry name" value="LD_TPept_scaffold_dom"/>
</dbReference>
<keyword evidence="5 7" id="KW-0573">Peptidoglycan synthesis</keyword>
<reference evidence="11" key="1">
    <citation type="journal article" date="2019" name="Int. J. Syst. Evol. Microbiol.">
        <title>The Global Catalogue of Microorganisms (GCM) 10K type strain sequencing project: providing services to taxonomists for standard genome sequencing and annotation.</title>
        <authorList>
            <consortium name="The Broad Institute Genomics Platform"/>
            <consortium name="The Broad Institute Genome Sequencing Center for Infectious Disease"/>
            <person name="Wu L."/>
            <person name="Ma J."/>
        </authorList>
    </citation>
    <scope>NUCLEOTIDE SEQUENCE [LARGE SCALE GENOMIC DNA]</scope>
    <source>
        <strain evidence="11">CGMCC 1.12922</strain>
    </source>
</reference>
<feature type="signal peptide" evidence="8">
    <location>
        <begin position="1"/>
        <end position="28"/>
    </location>
</feature>
<dbReference type="CDD" id="cd16913">
    <property type="entry name" value="YkuD_like"/>
    <property type="match status" value="1"/>
</dbReference>
<evidence type="ECO:0000256" key="6">
    <source>
        <dbReference type="ARBA" id="ARBA00023316"/>
    </source>
</evidence>
<comment type="similarity">
    <text evidence="2">Belongs to the YkuD family.</text>
</comment>
<evidence type="ECO:0000256" key="7">
    <source>
        <dbReference type="PROSITE-ProRule" id="PRU01373"/>
    </source>
</evidence>
<evidence type="ECO:0000259" key="9">
    <source>
        <dbReference type="PROSITE" id="PS52029"/>
    </source>
</evidence>
<organism evidence="10 11">
    <name type="scientific">Sinisalibacter lacisalsi</name>
    <dbReference type="NCBI Taxonomy" id="1526570"/>
    <lineage>
        <taxon>Bacteria</taxon>
        <taxon>Pseudomonadati</taxon>
        <taxon>Pseudomonadota</taxon>
        <taxon>Alphaproteobacteria</taxon>
        <taxon>Rhodobacterales</taxon>
        <taxon>Roseobacteraceae</taxon>
        <taxon>Sinisalibacter</taxon>
    </lineage>
</organism>
<feature type="chain" id="PRO_5046061975" evidence="8">
    <location>
        <begin position="29"/>
        <end position="540"/>
    </location>
</feature>
<dbReference type="InterPro" id="IPR038063">
    <property type="entry name" value="Transpep_catalytic_dom"/>
</dbReference>
<dbReference type="InterPro" id="IPR005490">
    <property type="entry name" value="LD_TPept_cat_dom"/>
</dbReference>
<dbReference type="SUPFAM" id="SSF141523">
    <property type="entry name" value="L,D-transpeptidase catalytic domain-like"/>
    <property type="match status" value="1"/>
</dbReference>
<evidence type="ECO:0000256" key="3">
    <source>
        <dbReference type="ARBA" id="ARBA00022679"/>
    </source>
</evidence>
<evidence type="ECO:0000256" key="5">
    <source>
        <dbReference type="ARBA" id="ARBA00022984"/>
    </source>
</evidence>
<feature type="active site" description="Nucleophile" evidence="7">
    <location>
        <position position="451"/>
    </location>
</feature>
<feature type="domain" description="L,D-TPase catalytic" evidence="9">
    <location>
        <begin position="299"/>
        <end position="476"/>
    </location>
</feature>
<dbReference type="InterPro" id="IPR002477">
    <property type="entry name" value="Peptidoglycan-bd-like"/>
</dbReference>
<proteinExistence type="inferred from homology"/>
<dbReference type="Pfam" id="PF03734">
    <property type="entry name" value="YkuD"/>
    <property type="match status" value="1"/>
</dbReference>
<name>A0ABQ1QJT6_9RHOB</name>
<dbReference type="Pfam" id="PF01471">
    <property type="entry name" value="PG_binding_1"/>
    <property type="match status" value="1"/>
</dbReference>
<keyword evidence="6 7" id="KW-0961">Cell wall biogenesis/degradation</keyword>
<protein>
    <submittedName>
        <fullName evidence="10">Murein L,D-transpeptidase</fullName>
    </submittedName>
</protein>